<gene>
    <name evidence="3" type="ORF">NS359_08530</name>
</gene>
<reference evidence="3 4" key="1">
    <citation type="journal article" date="2016" name="Front. Microbiol.">
        <title>Genomic Resource of Rice Seed Associated Bacteria.</title>
        <authorList>
            <person name="Midha S."/>
            <person name="Bansal K."/>
            <person name="Sharma S."/>
            <person name="Kumar N."/>
            <person name="Patil P.P."/>
            <person name="Chaudhry V."/>
            <person name="Patil P.B."/>
        </authorList>
    </citation>
    <scope>NUCLEOTIDE SEQUENCE [LARGE SCALE GENOMIC DNA]</scope>
    <source>
        <strain evidence="3 4">NS359</strain>
    </source>
</reference>
<keyword evidence="2" id="KW-1133">Transmembrane helix</keyword>
<evidence type="ECO:0000256" key="1">
    <source>
        <dbReference type="SAM" id="MobiDB-lite"/>
    </source>
</evidence>
<dbReference type="PATRIC" id="fig|465820.4.peg.1872"/>
<name>A0A147DQL2_9MICO</name>
<sequence length="222" mass="24442">MYRLGWQVLRGSLWEVVDRSRARRALWIAGGITAIALVVFVATDLAHGWAGPGVLRPIAAITFATLGVLAIAYSCFPTAREVGPELRINGRQVRPDATMSVRWSVQPYLERRARPIASEDRDDILADVPLLQRGLVRRLSRLGPLLVGAACGGLAALVSGQVEVFVVLWPFVYLFTLPDMVRQLGIAERARLAALDTAPPAPKHRPLWRRHPHGSKVRLPGE</sequence>
<proteinExistence type="predicted"/>
<feature type="region of interest" description="Disordered" evidence="1">
    <location>
        <begin position="203"/>
        <end position="222"/>
    </location>
</feature>
<organism evidence="3 4">
    <name type="scientific">Curtobacterium oceanosedimentum</name>
    <dbReference type="NCBI Taxonomy" id="465820"/>
    <lineage>
        <taxon>Bacteria</taxon>
        <taxon>Bacillati</taxon>
        <taxon>Actinomycetota</taxon>
        <taxon>Actinomycetes</taxon>
        <taxon>Micrococcales</taxon>
        <taxon>Microbacteriaceae</taxon>
        <taxon>Curtobacterium</taxon>
    </lineage>
</organism>
<dbReference type="EMBL" id="LDRC01000043">
    <property type="protein sequence ID" value="KTR51850.1"/>
    <property type="molecule type" value="Genomic_DNA"/>
</dbReference>
<keyword evidence="2" id="KW-0472">Membrane</keyword>
<feature type="compositionally biased region" description="Basic residues" evidence="1">
    <location>
        <begin position="203"/>
        <end position="216"/>
    </location>
</feature>
<keyword evidence="2" id="KW-0812">Transmembrane</keyword>
<feature type="transmembrane region" description="Helical" evidence="2">
    <location>
        <begin position="25"/>
        <end position="42"/>
    </location>
</feature>
<comment type="caution">
    <text evidence="3">The sequence shown here is derived from an EMBL/GenBank/DDBJ whole genome shotgun (WGS) entry which is preliminary data.</text>
</comment>
<dbReference type="OrthoDB" id="5024221at2"/>
<protein>
    <submittedName>
        <fullName evidence="3">Uncharacterized protein</fullName>
    </submittedName>
</protein>
<dbReference type="RefSeq" id="WP_058749770.1">
    <property type="nucleotide sequence ID" value="NZ_LDRC01000043.1"/>
</dbReference>
<dbReference type="Proteomes" id="UP000072763">
    <property type="component" value="Unassembled WGS sequence"/>
</dbReference>
<evidence type="ECO:0000313" key="3">
    <source>
        <dbReference type="EMBL" id="KTR51850.1"/>
    </source>
</evidence>
<dbReference type="AlphaFoldDB" id="A0A147DQL2"/>
<feature type="transmembrane region" description="Helical" evidence="2">
    <location>
        <begin position="139"/>
        <end position="158"/>
    </location>
</feature>
<evidence type="ECO:0000313" key="4">
    <source>
        <dbReference type="Proteomes" id="UP000072763"/>
    </source>
</evidence>
<evidence type="ECO:0000256" key="2">
    <source>
        <dbReference type="SAM" id="Phobius"/>
    </source>
</evidence>
<accession>A0A147DQL2</accession>
<feature type="transmembrane region" description="Helical" evidence="2">
    <location>
        <begin position="54"/>
        <end position="76"/>
    </location>
</feature>